<dbReference type="PANTHER" id="PTHR34047:SF7">
    <property type="entry name" value="RNA-DIRECTED DNA POLYMERASE"/>
    <property type="match status" value="1"/>
</dbReference>
<reference evidence="11 12" key="1">
    <citation type="journal article" date="2019" name="Int. J. Syst. Evol. Microbiol.">
        <title>The Global Catalogue of Microorganisms (GCM) 10K type strain sequencing project: providing services to taxonomists for standard genome sequencing and annotation.</title>
        <authorList>
            <consortium name="The Broad Institute Genomics Platform"/>
            <consortium name="The Broad Institute Genome Sequencing Center for Infectious Disease"/>
            <person name="Wu L."/>
            <person name="Ma J."/>
        </authorList>
    </citation>
    <scope>NUCLEOTIDE SEQUENCE [LARGE SCALE GENOMIC DNA]</scope>
    <source>
        <strain evidence="11 12">JCM 12149</strain>
    </source>
</reference>
<gene>
    <name evidence="11" type="ORF">GCM10008983_09960</name>
</gene>
<evidence type="ECO:0000256" key="4">
    <source>
        <dbReference type="ARBA" id="ARBA00022723"/>
    </source>
</evidence>
<evidence type="ECO:0000313" key="12">
    <source>
        <dbReference type="Proteomes" id="UP001501459"/>
    </source>
</evidence>
<comment type="caution">
    <text evidence="11">The sequence shown here is derived from an EMBL/GenBank/DDBJ whole genome shotgun (WGS) entry which is preliminary data.</text>
</comment>
<dbReference type="Gene3D" id="3.30.70.270">
    <property type="match status" value="1"/>
</dbReference>
<dbReference type="NCBIfam" id="NF038233">
    <property type="entry name" value="retron_St85_RT"/>
    <property type="match status" value="1"/>
</dbReference>
<dbReference type="CDD" id="cd03487">
    <property type="entry name" value="RT_Bac_retron_II"/>
    <property type="match status" value="1"/>
</dbReference>
<dbReference type="PRINTS" id="PR00866">
    <property type="entry name" value="RNADNAPOLMS"/>
</dbReference>
<dbReference type="Proteomes" id="UP001501459">
    <property type="component" value="Unassembled WGS sequence"/>
</dbReference>
<dbReference type="SUPFAM" id="SSF56672">
    <property type="entry name" value="DNA/RNA polymerases"/>
    <property type="match status" value="1"/>
</dbReference>
<dbReference type="InterPro" id="IPR043128">
    <property type="entry name" value="Rev_trsase/Diguanyl_cyclase"/>
</dbReference>
<dbReference type="Gene3D" id="3.10.10.10">
    <property type="entry name" value="HIV Type 1 Reverse Transcriptase, subunit A, domain 1"/>
    <property type="match status" value="1"/>
</dbReference>
<dbReference type="InterPro" id="IPR051083">
    <property type="entry name" value="GrpII_Intron_Splice-Mob/Def"/>
</dbReference>
<proteinExistence type="inferred from homology"/>
<keyword evidence="12" id="KW-1185">Reference proteome</keyword>
<evidence type="ECO:0000256" key="6">
    <source>
        <dbReference type="ARBA" id="ARBA00022918"/>
    </source>
</evidence>
<dbReference type="EMBL" id="BAAADM010000027">
    <property type="protein sequence ID" value="GAA0435391.1"/>
    <property type="molecule type" value="Genomic_DNA"/>
</dbReference>
<name>A0ABN0Z6B4_9BACI</name>
<dbReference type="Pfam" id="PF00078">
    <property type="entry name" value="RVT_1"/>
    <property type="match status" value="1"/>
</dbReference>
<sequence>MDLLKLENEMIEKQYNNDYIAEVITYAKAIQSNGYNVIFDIKHLSLLTGISIKELYAFYSMKENLYKEFKIPKRSGGYRKIIAPSENLKYIQRWILNNILHKVDINPHATGFVSSRSIVTNAVRHVGKECVVNLDIKDFFPSITFRQVYSVFQNMGYSKYVSMFFSGFLTYRGVLPQGGPTSPILSNIVCNRLDERLANLALHINADYTRYADDITFSGHKSVAKYIKLIKNIIQDEGFEINKKKIRVQHEYHRQMVTGLIVNEILSVPRETKKYLRQQIYFAKKFGVSNSLRKQELEKTNYSEYLYGIAYFIKMVEKSVGETFIKELNQVDWES</sequence>
<evidence type="ECO:0000256" key="7">
    <source>
        <dbReference type="ARBA" id="ARBA00023118"/>
    </source>
</evidence>
<comment type="similarity">
    <text evidence="8">Belongs to the bacterial reverse transcriptase family.</text>
</comment>
<evidence type="ECO:0000259" key="10">
    <source>
        <dbReference type="PROSITE" id="PS50878"/>
    </source>
</evidence>
<keyword evidence="3" id="KW-0548">Nucleotidyltransferase</keyword>
<organism evidence="11 12">
    <name type="scientific">Lentibacillus halophilus</name>
    <dbReference type="NCBI Taxonomy" id="295065"/>
    <lineage>
        <taxon>Bacteria</taxon>
        <taxon>Bacillati</taxon>
        <taxon>Bacillota</taxon>
        <taxon>Bacilli</taxon>
        <taxon>Bacillales</taxon>
        <taxon>Bacillaceae</taxon>
        <taxon>Lentibacillus</taxon>
    </lineage>
</organism>
<evidence type="ECO:0000256" key="3">
    <source>
        <dbReference type="ARBA" id="ARBA00022695"/>
    </source>
</evidence>
<dbReference type="InterPro" id="IPR043502">
    <property type="entry name" value="DNA/RNA_pol_sf"/>
</dbReference>
<keyword evidence="4" id="KW-0479">Metal-binding</keyword>
<comment type="catalytic activity">
    <reaction evidence="9">
        <text>DNA(n) + a 2'-deoxyribonucleoside 5'-triphosphate = DNA(n+1) + diphosphate</text>
        <dbReference type="Rhea" id="RHEA:22508"/>
        <dbReference type="Rhea" id="RHEA-COMP:17339"/>
        <dbReference type="Rhea" id="RHEA-COMP:17340"/>
        <dbReference type="ChEBI" id="CHEBI:33019"/>
        <dbReference type="ChEBI" id="CHEBI:61560"/>
        <dbReference type="ChEBI" id="CHEBI:173112"/>
        <dbReference type="EC" id="2.7.7.49"/>
    </reaction>
</comment>
<evidence type="ECO:0000313" key="11">
    <source>
        <dbReference type="EMBL" id="GAA0435391.1"/>
    </source>
</evidence>
<dbReference type="EC" id="2.7.7.49" evidence="1"/>
<evidence type="ECO:0000256" key="8">
    <source>
        <dbReference type="ARBA" id="ARBA00034120"/>
    </source>
</evidence>
<evidence type="ECO:0000256" key="1">
    <source>
        <dbReference type="ARBA" id="ARBA00012493"/>
    </source>
</evidence>
<dbReference type="PROSITE" id="PS50878">
    <property type="entry name" value="RT_POL"/>
    <property type="match status" value="1"/>
</dbReference>
<dbReference type="InterPro" id="IPR000477">
    <property type="entry name" value="RT_dom"/>
</dbReference>
<keyword evidence="6" id="KW-0695">RNA-directed DNA polymerase</keyword>
<keyword evidence="7" id="KW-0051">Antiviral defense</keyword>
<keyword evidence="5" id="KW-0460">Magnesium</keyword>
<dbReference type="InterPro" id="IPR000123">
    <property type="entry name" value="Reverse_transcriptase_msDNA"/>
</dbReference>
<accession>A0ABN0Z6B4</accession>
<evidence type="ECO:0000256" key="5">
    <source>
        <dbReference type="ARBA" id="ARBA00022842"/>
    </source>
</evidence>
<dbReference type="PANTHER" id="PTHR34047">
    <property type="entry name" value="NUCLEAR INTRON MATURASE 1, MITOCHONDRIAL-RELATED"/>
    <property type="match status" value="1"/>
</dbReference>
<evidence type="ECO:0000256" key="2">
    <source>
        <dbReference type="ARBA" id="ARBA00022679"/>
    </source>
</evidence>
<protein>
    <recommendedName>
        <fullName evidence="1">RNA-directed DNA polymerase</fullName>
        <ecNumber evidence="1">2.7.7.49</ecNumber>
    </recommendedName>
</protein>
<keyword evidence="2" id="KW-0808">Transferase</keyword>
<dbReference type="RefSeq" id="WP_343751567.1">
    <property type="nucleotide sequence ID" value="NZ_BAAADM010000027.1"/>
</dbReference>
<feature type="domain" description="Reverse transcriptase" evidence="10">
    <location>
        <begin position="52"/>
        <end position="262"/>
    </location>
</feature>
<evidence type="ECO:0000256" key="9">
    <source>
        <dbReference type="ARBA" id="ARBA00048173"/>
    </source>
</evidence>